<organism evidence="2 3">
    <name type="scientific">Beggiatoa leptomitoformis</name>
    <dbReference type="NCBI Taxonomy" id="288004"/>
    <lineage>
        <taxon>Bacteria</taxon>
        <taxon>Pseudomonadati</taxon>
        <taxon>Pseudomonadota</taxon>
        <taxon>Gammaproteobacteria</taxon>
        <taxon>Thiotrichales</taxon>
        <taxon>Thiotrichaceae</taxon>
        <taxon>Beggiatoa</taxon>
    </lineage>
</organism>
<name>A0A2N9YC25_9GAMM</name>
<dbReference type="PANTHER" id="PTHR35271:SF1">
    <property type="entry name" value="ABC TRANSPORTER, SUBSTRATE-BINDING LIPOPROTEIN"/>
    <property type="match status" value="1"/>
</dbReference>
<dbReference type="Gene3D" id="3.40.50.2300">
    <property type="match status" value="2"/>
</dbReference>
<dbReference type="RefSeq" id="WP_062148031.1">
    <property type="nucleotide sequence ID" value="NZ_CP012373.2"/>
</dbReference>
<feature type="chain" id="PRO_5014932292" evidence="1">
    <location>
        <begin position="23"/>
        <end position="324"/>
    </location>
</feature>
<dbReference type="Pfam" id="PF04392">
    <property type="entry name" value="ABC_sub_bind"/>
    <property type="match status" value="1"/>
</dbReference>
<dbReference type="OrthoDB" id="1550623at2"/>
<dbReference type="PANTHER" id="PTHR35271">
    <property type="entry name" value="ABC TRANSPORTER, SUBSTRATE-BINDING LIPOPROTEIN-RELATED"/>
    <property type="match status" value="1"/>
</dbReference>
<gene>
    <name evidence="2" type="ORF">BLE401_04440</name>
</gene>
<dbReference type="AlphaFoldDB" id="A0A2N9YC25"/>
<evidence type="ECO:0000313" key="2">
    <source>
        <dbReference type="EMBL" id="AUI68023.1"/>
    </source>
</evidence>
<accession>A0A2N9YC25</accession>
<evidence type="ECO:0000256" key="1">
    <source>
        <dbReference type="SAM" id="SignalP"/>
    </source>
</evidence>
<dbReference type="InterPro" id="IPR007487">
    <property type="entry name" value="ABC_transpt-TYRBP-like"/>
</dbReference>
<evidence type="ECO:0000313" key="3">
    <source>
        <dbReference type="Proteomes" id="UP000234271"/>
    </source>
</evidence>
<dbReference type="Proteomes" id="UP000234271">
    <property type="component" value="Chromosome"/>
</dbReference>
<reference evidence="3" key="1">
    <citation type="submission" date="2016-12" db="EMBL/GenBank/DDBJ databases">
        <title>Complete Genome Sequence of Beggiatoa leptomitiformis D-401.</title>
        <authorList>
            <person name="Fomenkov A."/>
            <person name="Vincze T."/>
            <person name="Grabovich M."/>
            <person name="Anton B.P."/>
            <person name="Dubinina G."/>
            <person name="Orlova M."/>
            <person name="Belousova E."/>
            <person name="Roberts R.J."/>
        </authorList>
    </citation>
    <scope>NUCLEOTIDE SEQUENCE [LARGE SCALE GENOMIC DNA]</scope>
    <source>
        <strain evidence="3">D-401</strain>
    </source>
</reference>
<keyword evidence="3" id="KW-1185">Reference proteome</keyword>
<protein>
    <submittedName>
        <fullName evidence="2">ABC transporter substrate-binding protein</fullName>
    </submittedName>
</protein>
<dbReference type="EMBL" id="CP018889">
    <property type="protein sequence ID" value="AUI68023.1"/>
    <property type="molecule type" value="Genomic_DNA"/>
</dbReference>
<keyword evidence="1" id="KW-0732">Signal</keyword>
<feature type="signal peptide" evidence="1">
    <location>
        <begin position="1"/>
        <end position="22"/>
    </location>
</feature>
<sequence length="324" mass="36924">MLKKLLAIFVISLIVMPITNYADVSTDKKILYIDSYHPEYEWSQGVLNGIRQTLAMQAPHVVLDTFYMDTKRNSDEAFIQKMAVQVRDKIATFKPDVVIACDDNAMKYVVMPYYKDADLPFVFCGVNWDASIYELPYRNVTGMVEIALIGQIIQHIRQYATGDRIGYLAENSPVARKNVEYEEKLFNIHYEHAYFVNNIEELKEKFIQLQTEVDMMIIDNVSGIKGLDLNKADFSHFVVENTKIPSGSDLTWNADYCLIALGKVAEEQGEWTTETALKILAGAKPSDIPIVQNKRGKLYINLKLGNKLRIPFNPALLKTAEIIH</sequence>
<proteinExistence type="predicted"/>